<feature type="domain" description="Helicase HerA central" evidence="2">
    <location>
        <begin position="134"/>
        <end position="327"/>
    </location>
</feature>
<dbReference type="Gene3D" id="3.40.50.300">
    <property type="entry name" value="P-loop containing nucleotide triphosphate hydrolases"/>
    <property type="match status" value="1"/>
</dbReference>
<proteinExistence type="predicted"/>
<feature type="region of interest" description="Disordered" evidence="1">
    <location>
        <begin position="85"/>
        <end position="111"/>
    </location>
</feature>
<dbReference type="PANTHER" id="PTHR42957">
    <property type="entry name" value="HELICASE MJ1565-RELATED"/>
    <property type="match status" value="1"/>
</dbReference>
<name>A0ABT1VDJ2_9ACTN</name>
<comment type="caution">
    <text evidence="3">The sequence shown here is derived from an EMBL/GenBank/DDBJ whole genome shotgun (WGS) entry which is preliminary data.</text>
</comment>
<evidence type="ECO:0000313" key="3">
    <source>
        <dbReference type="EMBL" id="MCQ8195474.1"/>
    </source>
</evidence>
<reference evidence="3 4" key="1">
    <citation type="submission" date="2022-07" db="EMBL/GenBank/DDBJ databases">
        <authorList>
            <person name="Phongsopitanun W."/>
            <person name="Tanasupawat S."/>
        </authorList>
    </citation>
    <scope>NUCLEOTIDE SEQUENCE [LARGE SCALE GENOMIC DNA]</scope>
    <source>
        <strain evidence="3 4">RCU-064</strain>
    </source>
</reference>
<dbReference type="InterPro" id="IPR002789">
    <property type="entry name" value="HerA_central"/>
</dbReference>
<dbReference type="Pfam" id="PF01935">
    <property type="entry name" value="DUF87"/>
    <property type="match status" value="1"/>
</dbReference>
<dbReference type="PANTHER" id="PTHR42957:SF1">
    <property type="entry name" value="HELICASE MJ1565-RELATED"/>
    <property type="match status" value="1"/>
</dbReference>
<dbReference type="RefSeq" id="WP_256656197.1">
    <property type="nucleotide sequence ID" value="NZ_JANIAA010000091.1"/>
</dbReference>
<dbReference type="InterPro" id="IPR027417">
    <property type="entry name" value="P-loop_NTPase"/>
</dbReference>
<protein>
    <submittedName>
        <fullName evidence="3">DUF87 domain-containing protein</fullName>
    </submittedName>
</protein>
<accession>A0ABT1VDJ2</accession>
<dbReference type="Proteomes" id="UP001204746">
    <property type="component" value="Unassembled WGS sequence"/>
</dbReference>
<dbReference type="InterPro" id="IPR008571">
    <property type="entry name" value="HerA-like"/>
</dbReference>
<organism evidence="3 4">
    <name type="scientific">Streptomyces rugosispiralis</name>
    <dbReference type="NCBI Taxonomy" id="2967341"/>
    <lineage>
        <taxon>Bacteria</taxon>
        <taxon>Bacillati</taxon>
        <taxon>Actinomycetota</taxon>
        <taxon>Actinomycetes</taxon>
        <taxon>Kitasatosporales</taxon>
        <taxon>Streptomycetaceae</taxon>
        <taxon>Streptomyces</taxon>
    </lineage>
</organism>
<keyword evidence="4" id="KW-1185">Reference proteome</keyword>
<sequence length="581" mass="64669">MTVDILEEAAATTLLGDLVALTHQLEPQRHLLAVGTVAEIETRNRWHEDLNMRGVVKMHGRLPHLSTVGDTRTAKIVIQAVYETDSPHPPFQTPPHESSGALGMSPSTGMPVRRVDDETVGALISRHEPEVVYLGHIYRSHVQLPLYVRDFVGEQTDGAFHVGVFGRNGSGKTALAVYWLAAQMRHLSLGVLAFDPQGQFSSQNGFPFDLKSWARNLGREVRGLSIAEDVRLPAWATTFVELLDGARFFQQLTIKNASNREAALDEFVRLLHNTADWHEHHPDEVLRALLTLLQGDVPALTRIYNSKGPRDRVIGTLDRILTSPSEFEQLAGIFRPVHNLFAPTNLAGRPRTKLLQLIHDVVDGRRGGRAAPYVIIDLSARSGLTWLDDPETKARLIKDIASNLRRVAEERWHETERPINCCVVFDEAHRFASSQPAGEQTAQLAASLTEYVRTTRKYGLGWMFITQEISALSSGIYSQLRVKAFGYGLTTGSDLNRLTDEVGRGPALELYKSFPDPRAVTRKTYPFMLTGPVSPLSFTSAPIFLEVHTDVADFVNANQHLFASLPVPTLPHQRQVTSRHV</sequence>
<evidence type="ECO:0000313" key="4">
    <source>
        <dbReference type="Proteomes" id="UP001204746"/>
    </source>
</evidence>
<dbReference type="EMBL" id="JANIAA010000091">
    <property type="protein sequence ID" value="MCQ8195474.1"/>
    <property type="molecule type" value="Genomic_DNA"/>
</dbReference>
<gene>
    <name evidence="3" type="ORF">NP777_46150</name>
</gene>
<dbReference type="SUPFAM" id="SSF52540">
    <property type="entry name" value="P-loop containing nucleoside triphosphate hydrolases"/>
    <property type="match status" value="1"/>
</dbReference>
<evidence type="ECO:0000259" key="2">
    <source>
        <dbReference type="Pfam" id="PF01935"/>
    </source>
</evidence>
<evidence type="ECO:0000256" key="1">
    <source>
        <dbReference type="SAM" id="MobiDB-lite"/>
    </source>
</evidence>